<organism evidence="4 5">
    <name type="scientific">Crassostrea virginica</name>
    <name type="common">Eastern oyster</name>
    <dbReference type="NCBI Taxonomy" id="6565"/>
    <lineage>
        <taxon>Eukaryota</taxon>
        <taxon>Metazoa</taxon>
        <taxon>Spiralia</taxon>
        <taxon>Lophotrochozoa</taxon>
        <taxon>Mollusca</taxon>
        <taxon>Bivalvia</taxon>
        <taxon>Autobranchia</taxon>
        <taxon>Pteriomorphia</taxon>
        <taxon>Ostreida</taxon>
        <taxon>Ostreoidea</taxon>
        <taxon>Ostreidae</taxon>
        <taxon>Crassostrea</taxon>
    </lineage>
</organism>
<evidence type="ECO:0000256" key="2">
    <source>
        <dbReference type="SAM" id="Coils"/>
    </source>
</evidence>
<dbReference type="AlphaFoldDB" id="A0A8B8BC19"/>
<evidence type="ECO:0000313" key="4">
    <source>
        <dbReference type="Proteomes" id="UP000694844"/>
    </source>
</evidence>
<evidence type="ECO:0000313" key="5">
    <source>
        <dbReference type="RefSeq" id="XP_022300970.1"/>
    </source>
</evidence>
<evidence type="ECO:0000259" key="3">
    <source>
        <dbReference type="PROSITE" id="PS50119"/>
    </source>
</evidence>
<keyword evidence="1" id="KW-0863">Zinc-finger</keyword>
<dbReference type="Pfam" id="PF00643">
    <property type="entry name" value="zf-B_box"/>
    <property type="match status" value="1"/>
</dbReference>
<dbReference type="Proteomes" id="UP000694844">
    <property type="component" value="Chromosome 8"/>
</dbReference>
<keyword evidence="2" id="KW-0175">Coiled coil</keyword>
<dbReference type="PANTHER" id="PTHR25462:SF296">
    <property type="entry name" value="MEIOTIC P26, ISOFORM F"/>
    <property type="match status" value="1"/>
</dbReference>
<feature type="domain" description="B box-type" evidence="3">
    <location>
        <begin position="20"/>
        <end position="65"/>
    </location>
</feature>
<feature type="domain" description="B box-type" evidence="3">
    <location>
        <begin position="77"/>
        <end position="113"/>
    </location>
</feature>
<dbReference type="InterPro" id="IPR047153">
    <property type="entry name" value="TRIM45/56/19-like"/>
</dbReference>
<feature type="coiled-coil region" evidence="2">
    <location>
        <begin position="114"/>
        <end position="169"/>
    </location>
</feature>
<dbReference type="KEGG" id="cvn:111109180"/>
<reference evidence="5" key="1">
    <citation type="submission" date="2025-08" db="UniProtKB">
        <authorList>
            <consortium name="RefSeq"/>
        </authorList>
    </citation>
    <scope>IDENTIFICATION</scope>
    <source>
        <tissue evidence="5">Whole sample</tissue>
    </source>
</reference>
<dbReference type="PROSITE" id="PS50119">
    <property type="entry name" value="ZF_BBOX"/>
    <property type="match status" value="2"/>
</dbReference>
<evidence type="ECO:0000256" key="1">
    <source>
        <dbReference type="PROSITE-ProRule" id="PRU00024"/>
    </source>
</evidence>
<keyword evidence="4" id="KW-1185">Reference proteome</keyword>
<sequence length="238" mass="27602">MDRSNPCQDLNTMDPSNPCQDLIRCDLCESPIPPLHCDFCHTNLCKACVGEHKSDFFKEHKVVQFSERGANPVYPNCSPHSDKACELQCTDCNTPVCSLCVEESHQRHSLSSILKTYKAQKEKMKKDLEKLMNNLREYENRGKEIDGEKASLEGKYEKLTRDVDKQGEKLHREVDTFINKRKTEINNMKNRHLATLNEQKKKVLSLISEIEQSMKHINEMLDTNERTVEKYTLKKIVE</sequence>
<name>A0A8B8BC19_CRAVI</name>
<keyword evidence="1" id="KW-0862">Zinc</keyword>
<dbReference type="GO" id="GO:0008270">
    <property type="term" value="F:zinc ion binding"/>
    <property type="evidence" value="ECO:0007669"/>
    <property type="project" value="UniProtKB-KW"/>
</dbReference>
<dbReference type="PANTHER" id="PTHR25462">
    <property type="entry name" value="BONUS, ISOFORM C-RELATED"/>
    <property type="match status" value="1"/>
</dbReference>
<dbReference type="OrthoDB" id="9049620at2759"/>
<keyword evidence="1" id="KW-0479">Metal-binding</keyword>
<dbReference type="GeneID" id="111109180"/>
<proteinExistence type="predicted"/>
<dbReference type="SUPFAM" id="SSF57845">
    <property type="entry name" value="B-box zinc-binding domain"/>
    <property type="match status" value="1"/>
</dbReference>
<dbReference type="Gene3D" id="3.30.160.60">
    <property type="entry name" value="Classic Zinc Finger"/>
    <property type="match status" value="1"/>
</dbReference>
<protein>
    <submittedName>
        <fullName evidence="5">Tripartite motif-containing protein 45-like</fullName>
    </submittedName>
</protein>
<dbReference type="RefSeq" id="XP_022300970.1">
    <property type="nucleotide sequence ID" value="XM_022445262.1"/>
</dbReference>
<dbReference type="InterPro" id="IPR000315">
    <property type="entry name" value="Znf_B-box"/>
</dbReference>
<gene>
    <name evidence="5" type="primary">LOC111109180</name>
</gene>
<accession>A0A8B8BC19</accession>